<dbReference type="Pfam" id="PF13456">
    <property type="entry name" value="RVT_3"/>
    <property type="match status" value="1"/>
</dbReference>
<organism evidence="2 3">
    <name type="scientific">Linum trigynum</name>
    <dbReference type="NCBI Taxonomy" id="586398"/>
    <lineage>
        <taxon>Eukaryota</taxon>
        <taxon>Viridiplantae</taxon>
        <taxon>Streptophyta</taxon>
        <taxon>Embryophyta</taxon>
        <taxon>Tracheophyta</taxon>
        <taxon>Spermatophyta</taxon>
        <taxon>Magnoliopsida</taxon>
        <taxon>eudicotyledons</taxon>
        <taxon>Gunneridae</taxon>
        <taxon>Pentapetalae</taxon>
        <taxon>rosids</taxon>
        <taxon>fabids</taxon>
        <taxon>Malpighiales</taxon>
        <taxon>Linaceae</taxon>
        <taxon>Linum</taxon>
    </lineage>
</organism>
<dbReference type="GO" id="GO:0003676">
    <property type="term" value="F:nucleic acid binding"/>
    <property type="evidence" value="ECO:0007669"/>
    <property type="project" value="InterPro"/>
</dbReference>
<dbReference type="PROSITE" id="PS50879">
    <property type="entry name" value="RNASE_H_1"/>
    <property type="match status" value="1"/>
</dbReference>
<dbReference type="InterPro" id="IPR002156">
    <property type="entry name" value="RNaseH_domain"/>
</dbReference>
<dbReference type="Gene3D" id="3.30.420.10">
    <property type="entry name" value="Ribonuclease H-like superfamily/Ribonuclease H"/>
    <property type="match status" value="1"/>
</dbReference>
<dbReference type="EMBL" id="OZ034814">
    <property type="protein sequence ID" value="CAL1360456.1"/>
    <property type="molecule type" value="Genomic_DNA"/>
</dbReference>
<dbReference type="InterPro" id="IPR053151">
    <property type="entry name" value="RNase_H-like"/>
</dbReference>
<dbReference type="InterPro" id="IPR044730">
    <property type="entry name" value="RNase_H-like_dom_plant"/>
</dbReference>
<dbReference type="InterPro" id="IPR026960">
    <property type="entry name" value="RVT-Znf"/>
</dbReference>
<evidence type="ECO:0000313" key="2">
    <source>
        <dbReference type="EMBL" id="CAL1360456.1"/>
    </source>
</evidence>
<dbReference type="CDD" id="cd06222">
    <property type="entry name" value="RNase_H_like"/>
    <property type="match status" value="1"/>
</dbReference>
<dbReference type="InterPro" id="IPR036397">
    <property type="entry name" value="RNaseH_sf"/>
</dbReference>
<evidence type="ECO:0000259" key="1">
    <source>
        <dbReference type="PROSITE" id="PS50879"/>
    </source>
</evidence>
<sequence length="247" mass="28147">MPQPPGSSSEQRWWKAISQLQVPERIRCFIWLLAQGRISLNEQKRKRHLTQDESCYRCPSQAKSRLHIFRDCPPTAYLWNRLTRTDSQYEFFSCQWDVWLKRNIMNEEASVADLPWQVFFSVALWCIWKNKNEGTFNGISKSLSAPSLLQTIRIKAEMWFRAWNAPRLTVGRTNPLPMRINAEIGWKAPPSGWRKLNVDGAANQNLGIAGAGGVLGDDSSTWIGGFVSSLGSCTATMAELWAIYHGL</sequence>
<dbReference type="PANTHER" id="PTHR47723:SF13">
    <property type="entry name" value="PUTATIVE-RELATED"/>
    <property type="match status" value="1"/>
</dbReference>
<reference evidence="2 3" key="1">
    <citation type="submission" date="2024-04" db="EMBL/GenBank/DDBJ databases">
        <authorList>
            <person name="Fracassetti M."/>
        </authorList>
    </citation>
    <scope>NUCLEOTIDE SEQUENCE [LARGE SCALE GENOMIC DNA]</scope>
</reference>
<keyword evidence="3" id="KW-1185">Reference proteome</keyword>
<dbReference type="AlphaFoldDB" id="A0AAV2CWK6"/>
<dbReference type="InterPro" id="IPR012337">
    <property type="entry name" value="RNaseH-like_sf"/>
</dbReference>
<dbReference type="Proteomes" id="UP001497516">
    <property type="component" value="Chromosome 10"/>
</dbReference>
<protein>
    <recommendedName>
        <fullName evidence="1">RNase H type-1 domain-containing protein</fullName>
    </recommendedName>
</protein>
<dbReference type="Pfam" id="PF13966">
    <property type="entry name" value="zf-RVT"/>
    <property type="match status" value="1"/>
</dbReference>
<dbReference type="PANTHER" id="PTHR47723">
    <property type="entry name" value="OS05G0353850 PROTEIN"/>
    <property type="match status" value="1"/>
</dbReference>
<proteinExistence type="predicted"/>
<accession>A0AAV2CWK6</accession>
<name>A0AAV2CWK6_9ROSI</name>
<evidence type="ECO:0000313" key="3">
    <source>
        <dbReference type="Proteomes" id="UP001497516"/>
    </source>
</evidence>
<dbReference type="SUPFAM" id="SSF53098">
    <property type="entry name" value="Ribonuclease H-like"/>
    <property type="match status" value="1"/>
</dbReference>
<feature type="domain" description="RNase H type-1" evidence="1">
    <location>
        <begin position="190"/>
        <end position="247"/>
    </location>
</feature>
<gene>
    <name evidence="2" type="ORF">LTRI10_LOCUS7893</name>
</gene>
<dbReference type="GO" id="GO:0004523">
    <property type="term" value="F:RNA-DNA hybrid ribonuclease activity"/>
    <property type="evidence" value="ECO:0007669"/>
    <property type="project" value="InterPro"/>
</dbReference>